<dbReference type="FunFam" id="3.40.50.300:FF:000087">
    <property type="entry name" value="Recombinase RecA"/>
    <property type="match status" value="1"/>
</dbReference>
<evidence type="ECO:0000256" key="7">
    <source>
        <dbReference type="HAMAP-Rule" id="MF_00268"/>
    </source>
</evidence>
<evidence type="ECO:0000259" key="12">
    <source>
        <dbReference type="PROSITE" id="PS50163"/>
    </source>
</evidence>
<keyword evidence="5 7" id="KW-0238">DNA-binding</keyword>
<comment type="caution">
    <text evidence="13">The sequence shown here is derived from an EMBL/GenBank/DDBJ whole genome shotgun (WGS) entry which is preliminary data.</text>
</comment>
<evidence type="ECO:0000259" key="11">
    <source>
        <dbReference type="PROSITE" id="PS50162"/>
    </source>
</evidence>
<dbReference type="GO" id="GO:0006281">
    <property type="term" value="P:DNA repair"/>
    <property type="evidence" value="ECO:0007669"/>
    <property type="project" value="UniProtKB-UniRule"/>
</dbReference>
<comment type="subcellular location">
    <subcellularLocation>
        <location evidence="7">Cytoplasm</location>
    </subcellularLocation>
</comment>
<dbReference type="InterPro" id="IPR013765">
    <property type="entry name" value="DNA_recomb/repair_RecA"/>
</dbReference>
<dbReference type="PROSITE" id="PS50162">
    <property type="entry name" value="RECA_2"/>
    <property type="match status" value="1"/>
</dbReference>
<evidence type="ECO:0000256" key="6">
    <source>
        <dbReference type="ARBA" id="ARBA00023172"/>
    </source>
</evidence>
<reference evidence="13 14" key="1">
    <citation type="submission" date="2011-02" db="EMBL/GenBank/DDBJ databases">
        <authorList>
            <person name="Nelson K.E."/>
            <person name="Sutton G."/>
            <person name="Torralba M."/>
            <person name="Durkin S."/>
            <person name="Harkins D."/>
            <person name="Montgomery R."/>
            <person name="Ziemer C."/>
            <person name="Klaassens E."/>
            <person name="Ocuiv P."/>
            <person name="Morrison M."/>
        </authorList>
    </citation>
    <scope>NUCLEOTIDE SEQUENCE [LARGE SCALE GENOMIC DNA]</scope>
    <source>
        <strain evidence="13 14">8</strain>
    </source>
</reference>
<dbReference type="STRING" id="246199.CUS_6932"/>
<dbReference type="HAMAP" id="MF_00268">
    <property type="entry name" value="RecA"/>
    <property type="match status" value="1"/>
</dbReference>
<sequence length="399" mass="43089">MAIDKKKKEKSPQVHNITDADEKKKALETAIAYIEKQFGKGAIMKLGDARAMDVEAIPTGSMTLDMALGIGGVPRGRIIEIYGPESSGKTTVALHIIAETQKMGGEVAFIDVEHALDPVYAQNLGVDIDSMLVSQPDSGEQALEIAEALARSGAIDCIVIDSVAAMVTKAEIDGEMGDTHVGQLARLMSQAMRKLTSVVSKSNTTCVFINQVREKIGVMYGNPETTPGGRALKFYASVRIEVRRGEQIKDGGEVIGNRTRCKVVKNKVAPPFKECEFDIMYGKGVSRVGEILDAAVDLGIVKKGGAWFSYEDYKLGQGRDNSKQFLLDHPDVMAEIEEKVKKQAAEALAAANKKSDKKSKLEEKANAGASADVDEDEPTAPSEENFEEFAPVDIDSFGE</sequence>
<dbReference type="EMBL" id="ADKM02000134">
    <property type="protein sequence ID" value="EGC01152.1"/>
    <property type="molecule type" value="Genomic_DNA"/>
</dbReference>
<keyword evidence="3 7" id="KW-0547">Nucleotide-binding</keyword>
<dbReference type="GO" id="GO:0006310">
    <property type="term" value="P:DNA recombination"/>
    <property type="evidence" value="ECO:0007669"/>
    <property type="project" value="UniProtKB-UniRule"/>
</dbReference>
<evidence type="ECO:0000256" key="4">
    <source>
        <dbReference type="ARBA" id="ARBA00022840"/>
    </source>
</evidence>
<dbReference type="NCBIfam" id="TIGR02012">
    <property type="entry name" value="tigrfam_recA"/>
    <property type="match status" value="1"/>
</dbReference>
<keyword evidence="7 8" id="KW-0234">DNA repair</keyword>
<dbReference type="Pfam" id="PF21096">
    <property type="entry name" value="RecA_C"/>
    <property type="match status" value="1"/>
</dbReference>
<evidence type="ECO:0000256" key="5">
    <source>
        <dbReference type="ARBA" id="ARBA00023125"/>
    </source>
</evidence>
<dbReference type="SUPFAM" id="SSF52540">
    <property type="entry name" value="P-loop containing nucleoside triphosphate hydrolases"/>
    <property type="match status" value="1"/>
</dbReference>
<evidence type="ECO:0000256" key="2">
    <source>
        <dbReference type="ARBA" id="ARBA00015553"/>
    </source>
</evidence>
<dbReference type="SMART" id="SM00382">
    <property type="entry name" value="AAA"/>
    <property type="match status" value="1"/>
</dbReference>
<dbReference type="Pfam" id="PF00154">
    <property type="entry name" value="RecA_N"/>
    <property type="match status" value="1"/>
</dbReference>
<dbReference type="PROSITE" id="PS50163">
    <property type="entry name" value="RECA_3"/>
    <property type="match status" value="1"/>
</dbReference>
<dbReference type="GO" id="GO:0005524">
    <property type="term" value="F:ATP binding"/>
    <property type="evidence" value="ECO:0007669"/>
    <property type="project" value="UniProtKB-UniRule"/>
</dbReference>
<name>E9SHJ9_RUMAL</name>
<dbReference type="AlphaFoldDB" id="E9SHJ9"/>
<comment type="function">
    <text evidence="7">Can catalyze the hydrolysis of ATP in the presence of single-stranded DNA, the ATP-dependent uptake of single-stranded DNA by duplex DNA, and the ATP-dependent hybridization of homologous single-stranded DNAs. It interacts with LexA causing its activation and leading to its autocatalytic cleavage.</text>
</comment>
<dbReference type="GO" id="GO:0009432">
    <property type="term" value="P:SOS response"/>
    <property type="evidence" value="ECO:0007669"/>
    <property type="project" value="UniProtKB-UniRule"/>
</dbReference>
<feature type="region of interest" description="Disordered" evidence="10">
    <location>
        <begin position="350"/>
        <end position="399"/>
    </location>
</feature>
<dbReference type="Proteomes" id="UP000004259">
    <property type="component" value="Unassembled WGS sequence"/>
</dbReference>
<dbReference type="SUPFAM" id="SSF54752">
    <property type="entry name" value="RecA protein, C-terminal domain"/>
    <property type="match status" value="1"/>
</dbReference>
<dbReference type="CDD" id="cd00983">
    <property type="entry name" value="RecA"/>
    <property type="match status" value="1"/>
</dbReference>
<gene>
    <name evidence="7 13" type="primary">recA</name>
    <name evidence="13" type="ORF">CUS_6932</name>
</gene>
<evidence type="ECO:0000256" key="1">
    <source>
        <dbReference type="ARBA" id="ARBA00009391"/>
    </source>
</evidence>
<dbReference type="PROSITE" id="PS00321">
    <property type="entry name" value="RECA_1"/>
    <property type="match status" value="1"/>
</dbReference>
<keyword evidence="14" id="KW-1185">Reference proteome</keyword>
<keyword evidence="7 8" id="KW-0742">SOS response</keyword>
<comment type="similarity">
    <text evidence="1 7 9">Belongs to the RecA family.</text>
</comment>
<feature type="domain" description="RecA family profile 2" evidence="12">
    <location>
        <begin position="217"/>
        <end position="290"/>
    </location>
</feature>
<protein>
    <recommendedName>
        <fullName evidence="2 7">Protein RecA</fullName>
    </recommendedName>
    <alternativeName>
        <fullName evidence="7 8">Recombinase A</fullName>
    </alternativeName>
</protein>
<dbReference type="InterPro" id="IPR020584">
    <property type="entry name" value="DNA_recomb/repair_RecA_CS"/>
</dbReference>
<accession>E9SHJ9</accession>
<dbReference type="InterPro" id="IPR003593">
    <property type="entry name" value="AAA+_ATPase"/>
</dbReference>
<dbReference type="InterPro" id="IPR023400">
    <property type="entry name" value="RecA_C_sf"/>
</dbReference>
<dbReference type="PRINTS" id="PR00142">
    <property type="entry name" value="RECA"/>
</dbReference>
<keyword evidence="6 7" id="KW-0233">DNA recombination</keyword>
<dbReference type="PANTHER" id="PTHR45900">
    <property type="entry name" value="RECA"/>
    <property type="match status" value="1"/>
</dbReference>
<dbReference type="PANTHER" id="PTHR45900:SF1">
    <property type="entry name" value="MITOCHONDRIAL DNA REPAIR PROTEIN RECA HOMOLOG-RELATED"/>
    <property type="match status" value="1"/>
</dbReference>
<evidence type="ECO:0000256" key="9">
    <source>
        <dbReference type="RuleBase" id="RU004527"/>
    </source>
</evidence>
<dbReference type="InterPro" id="IPR049261">
    <property type="entry name" value="RecA-like_C"/>
</dbReference>
<feature type="binding site" evidence="7">
    <location>
        <begin position="83"/>
        <end position="90"/>
    </location>
    <ligand>
        <name>ATP</name>
        <dbReference type="ChEBI" id="CHEBI:30616"/>
    </ligand>
</feature>
<dbReference type="GO" id="GO:0140664">
    <property type="term" value="F:ATP-dependent DNA damage sensor activity"/>
    <property type="evidence" value="ECO:0007669"/>
    <property type="project" value="InterPro"/>
</dbReference>
<dbReference type="InterPro" id="IPR020587">
    <property type="entry name" value="RecA_monomer-monomer_interface"/>
</dbReference>
<organism evidence="13 14">
    <name type="scientific">Ruminococcus albus 8</name>
    <dbReference type="NCBI Taxonomy" id="246199"/>
    <lineage>
        <taxon>Bacteria</taxon>
        <taxon>Bacillati</taxon>
        <taxon>Bacillota</taxon>
        <taxon>Clostridia</taxon>
        <taxon>Eubacteriales</taxon>
        <taxon>Oscillospiraceae</taxon>
        <taxon>Ruminococcus</taxon>
    </lineage>
</organism>
<dbReference type="InterPro" id="IPR049428">
    <property type="entry name" value="RecA-like_N"/>
</dbReference>
<evidence type="ECO:0000313" key="13">
    <source>
        <dbReference type="EMBL" id="EGC01152.1"/>
    </source>
</evidence>
<dbReference type="Gene3D" id="3.40.50.300">
    <property type="entry name" value="P-loop containing nucleotide triphosphate hydrolases"/>
    <property type="match status" value="1"/>
</dbReference>
<evidence type="ECO:0000256" key="8">
    <source>
        <dbReference type="RuleBase" id="RU000526"/>
    </source>
</evidence>
<keyword evidence="4 7" id="KW-0067">ATP-binding</keyword>
<dbReference type="eggNOG" id="COG0468">
    <property type="taxonomic scope" value="Bacteria"/>
</dbReference>
<evidence type="ECO:0000256" key="3">
    <source>
        <dbReference type="ARBA" id="ARBA00022741"/>
    </source>
</evidence>
<feature type="domain" description="RecA family profile 1" evidence="11">
    <location>
        <begin position="53"/>
        <end position="212"/>
    </location>
</feature>
<dbReference type="GO" id="GO:0003697">
    <property type="term" value="F:single-stranded DNA binding"/>
    <property type="evidence" value="ECO:0007669"/>
    <property type="project" value="UniProtKB-UniRule"/>
</dbReference>
<dbReference type="GO" id="GO:0003684">
    <property type="term" value="F:damaged DNA binding"/>
    <property type="evidence" value="ECO:0007669"/>
    <property type="project" value="UniProtKB-UniRule"/>
</dbReference>
<proteinExistence type="inferred from homology"/>
<dbReference type="RefSeq" id="WP_002853276.1">
    <property type="nucleotide sequence ID" value="NZ_ADKM02000134.1"/>
</dbReference>
<dbReference type="InterPro" id="IPR020588">
    <property type="entry name" value="RecA_ATP-bd"/>
</dbReference>
<keyword evidence="7 9" id="KW-0227">DNA damage</keyword>
<keyword evidence="7" id="KW-0963">Cytoplasm</keyword>
<dbReference type="GO" id="GO:0005829">
    <property type="term" value="C:cytosol"/>
    <property type="evidence" value="ECO:0007669"/>
    <property type="project" value="TreeGrafter"/>
</dbReference>
<feature type="region of interest" description="Disordered" evidence="10">
    <location>
        <begin position="1"/>
        <end position="20"/>
    </location>
</feature>
<evidence type="ECO:0000313" key="14">
    <source>
        <dbReference type="Proteomes" id="UP000004259"/>
    </source>
</evidence>
<evidence type="ECO:0000256" key="10">
    <source>
        <dbReference type="SAM" id="MobiDB-lite"/>
    </source>
</evidence>
<dbReference type="OrthoDB" id="9776733at2"/>
<dbReference type="InterPro" id="IPR027417">
    <property type="entry name" value="P-loop_NTPase"/>
</dbReference>